<dbReference type="EMBL" id="HBFN01033631">
    <property type="protein sequence ID" value="CAD8805768.1"/>
    <property type="molecule type" value="Transcribed_RNA"/>
</dbReference>
<sequence length="1146" mass="123553">MVVVREVPLGGPSAKFATLDLSLNSLVPAGGELGFGSSCAVGDERFLTWRVCSHNNRQCLELFELCAHQELSGGCWRVLLPEAVVSVRCVPFAEDDVVVLVVVTSGGLRVARLPQPRNQEAALLQFLNTSARESPLASVAFAPKEGVHLTCADARVGERSEVEVFVGTTSGVTLSVSLPSDGSKAQVKSELRQASSGGFSLFRSPAKATGREQILCSVVCAGESVLTLSEDGKVKRWLGNGKCVVERVVSLDRPNGEGRLLACGIQCLPATEVAVFAMHPEDGDAPVLSLVACSWDRVGDFKPEHSVVECPVVAERLEHAQDGVPGVPADVVSFGPGVLDGDEVLLSVWQGVEDSVTCASSLVETGGRHLKWDTEAVRTQLWEMNGQLEVASLYLDRYQAVEGDEWRSKVPPPAVFMEDLLFRPRWFPTKTILSALDKLLQEHSVQPTSSMPDLHSAQGGMFDAVAVRSHVRRSLGDIALGRSDGETGVLWRDLVELCVNEWRATHDAPLGVSTVDLRSQVEGGGSCTLLVKRGGVSALRAASGTENLFLSLLAQAMSQGGMQGEAFSSSGSEDDDGLRIALQILEWAEVADPGGAIMTQRLMTEGAGLVLEDTLRAAMVENPAPQSVWCDPEAILGRFPEVLSLGAPSGGEGALCLSLQRHLGQLEAFAASQGQGQREHGIGWMEEAVEHACAQVVATHFEVVRSLALLLELLDYHCRSSGSADTSSLRNVLHGRVLPLLSSYHALRWASTKRGGGEGDRTLLSLSVEPVGAPLDLFGWGSREDSSPLLACVALPVKGRIEGRMLSSLYHSQHGGGLGAGTQGWEDLMALCEISYAGTGCKEDWVCEGALLLVKGLCLVQARRLGEAEQCFGKVSREARGCVREIEVLLRNVLGLRQDGRMLALQGRFAELVLSQRVREVIAELFVLHDRQHGLYEVIRDAAGKLCGPHDPQIKYDQAACVTCALRLGIASLSEIGARISALSAVCGDSPDELCALEAAAALAETSQDRLRLALAQQLVGIGHFDEAYNLCAPRFQFCNDLDIERLERLDSELPADDLQDVSMRLMPGAEDAVASLRDRRRQQNAYRCLRTFVSSPQFRKQLHRLCSYPWVGCGNTVDTLLRQLNDVPGDQLDIDTSYQARFVPC</sequence>
<feature type="domain" description="Nucleoporin Nup120/160 beta-propeller" evidence="1">
    <location>
        <begin position="45"/>
        <end position="250"/>
    </location>
</feature>
<evidence type="ECO:0000259" key="1">
    <source>
        <dbReference type="Pfam" id="PF11715"/>
    </source>
</evidence>
<protein>
    <recommendedName>
        <fullName evidence="1">Nucleoporin Nup120/160 beta-propeller domain-containing protein</fullName>
    </recommendedName>
</protein>
<gene>
    <name evidence="2" type="ORF">HTEP1355_LOCUS19447</name>
</gene>
<proteinExistence type="predicted"/>
<dbReference type="InterPro" id="IPR059141">
    <property type="entry name" value="Beta-prop_Nup120_160"/>
</dbReference>
<dbReference type="Pfam" id="PF11715">
    <property type="entry name" value="Beta-prop_Nup120_160"/>
    <property type="match status" value="1"/>
</dbReference>
<accession>A0A7S0W812</accession>
<name>A0A7S0W812_9CRYP</name>
<reference evidence="2" key="1">
    <citation type="submission" date="2021-01" db="EMBL/GenBank/DDBJ databases">
        <authorList>
            <person name="Corre E."/>
            <person name="Pelletier E."/>
            <person name="Niang G."/>
            <person name="Scheremetjew M."/>
            <person name="Finn R."/>
            <person name="Kale V."/>
            <person name="Holt S."/>
            <person name="Cochrane G."/>
            <person name="Meng A."/>
            <person name="Brown T."/>
            <person name="Cohen L."/>
        </authorList>
    </citation>
    <scope>NUCLEOTIDE SEQUENCE</scope>
    <source>
        <strain evidence="2">CCMP443</strain>
    </source>
</reference>
<evidence type="ECO:0000313" key="2">
    <source>
        <dbReference type="EMBL" id="CAD8805768.1"/>
    </source>
</evidence>
<organism evidence="2">
    <name type="scientific">Hemiselmis tepida</name>
    <dbReference type="NCBI Taxonomy" id="464990"/>
    <lineage>
        <taxon>Eukaryota</taxon>
        <taxon>Cryptophyceae</taxon>
        <taxon>Cryptomonadales</taxon>
        <taxon>Hemiselmidaceae</taxon>
        <taxon>Hemiselmis</taxon>
    </lineage>
</organism>
<dbReference type="AlphaFoldDB" id="A0A7S0W812"/>